<dbReference type="Pfam" id="PF03924">
    <property type="entry name" value="CHASE"/>
    <property type="match status" value="1"/>
</dbReference>
<dbReference type="Gene3D" id="3.30.450.350">
    <property type="entry name" value="CHASE domain"/>
    <property type="match status" value="1"/>
</dbReference>
<dbReference type="NCBIfam" id="TIGR00254">
    <property type="entry name" value="GGDEF"/>
    <property type="match status" value="1"/>
</dbReference>
<dbReference type="InterPro" id="IPR043128">
    <property type="entry name" value="Rev_trsase/Diguanyl_cyclase"/>
</dbReference>
<evidence type="ECO:0000256" key="2">
    <source>
        <dbReference type="ARBA" id="ARBA00022475"/>
    </source>
</evidence>
<evidence type="ECO:0000256" key="6">
    <source>
        <dbReference type="SAM" id="Phobius"/>
    </source>
</evidence>
<dbReference type="InterPro" id="IPR001633">
    <property type="entry name" value="EAL_dom"/>
</dbReference>
<dbReference type="PROSITE" id="PS50887">
    <property type="entry name" value="GGDEF"/>
    <property type="match status" value="1"/>
</dbReference>
<evidence type="ECO:0000259" key="9">
    <source>
        <dbReference type="PROSITE" id="PS50887"/>
    </source>
</evidence>
<dbReference type="InterPro" id="IPR052155">
    <property type="entry name" value="Biofilm_reg_signaling"/>
</dbReference>
<organism evidence="10 11">
    <name type="scientific">Nitrincola tapanii</name>
    <dbReference type="NCBI Taxonomy" id="1708751"/>
    <lineage>
        <taxon>Bacteria</taxon>
        <taxon>Pseudomonadati</taxon>
        <taxon>Pseudomonadota</taxon>
        <taxon>Gammaproteobacteria</taxon>
        <taxon>Oceanospirillales</taxon>
        <taxon>Oceanospirillaceae</taxon>
        <taxon>Nitrincola</taxon>
    </lineage>
</organism>
<feature type="transmembrane region" description="Helical" evidence="6">
    <location>
        <begin position="192"/>
        <end position="213"/>
    </location>
</feature>
<feature type="domain" description="GGDEF" evidence="9">
    <location>
        <begin position="552"/>
        <end position="683"/>
    </location>
</feature>
<comment type="caution">
    <text evidence="10">The sequence shown here is derived from an EMBL/GenBank/DDBJ whole genome shotgun (WGS) entry which is preliminary data.</text>
</comment>
<dbReference type="CDD" id="cd01949">
    <property type="entry name" value="GGDEF"/>
    <property type="match status" value="1"/>
</dbReference>
<dbReference type="GO" id="GO:0005886">
    <property type="term" value="C:plasma membrane"/>
    <property type="evidence" value="ECO:0007669"/>
    <property type="project" value="UniProtKB-SubCell"/>
</dbReference>
<dbReference type="Gene3D" id="3.30.70.270">
    <property type="match status" value="1"/>
</dbReference>
<keyword evidence="4 6" id="KW-1133">Transmembrane helix</keyword>
<dbReference type="GO" id="GO:0003824">
    <property type="term" value="F:catalytic activity"/>
    <property type="evidence" value="ECO:0007669"/>
    <property type="project" value="UniProtKB-ARBA"/>
</dbReference>
<dbReference type="Pfam" id="PF05231">
    <property type="entry name" value="MASE1"/>
    <property type="match status" value="1"/>
</dbReference>
<dbReference type="InterPro" id="IPR000160">
    <property type="entry name" value="GGDEF_dom"/>
</dbReference>
<sequence length="944" mass="106182">MGSLGYVFASLILAVAYSASAALVMGTGLHAQIVPLWVPAGIALAAVLRFGMGVLPGVFLGNLAFNFYLTSSWVDSLLAANLLSSLMIASGATLQTGLAKYLIDRFGANPLQPSHHHGLYRFILFAGLVTCTLNATLGTLSVYWIVESPGSAGFLNDWISWWMGDSFGAILVTPLVLALLTPRHEMRLKRWLRLVSQLSMVILAILALNHIFLSHLQTQLNRSFQQDIRMLDAQIKAVVQQNLSDLTSLESLVLPEGRPDPEAFRTRVLEIQARNPSVLAYSWDPLVPQHELETFEAETRRLLNRPDFAVYGASLHPEDPFVPVQFVEPLELNAPALGFNLLSLDDRRRWVLQAQRSGRPLATQIINLTQAPKEPGMLILHPVYQSQETNPLLGDKRLVGFMVGVFTVERMFRAALQQIGLQNIEFALSEQNVDQPFFTTAELPQQSPLYSRFLLDVAQQRWAIEAYAGLDYMAMHPASNAQLMQTLLVVVGCMGALLILGMHDRERTLMAQVHRRTQELAHQARHDDLTGLPNRFRLMEAIQQRLTFMPELPFSVLFIDLDRFKMINDSLGHQTGDKLLRLMTEGLSRRLIEGSELYRTGGDEFILIVNGDIPHAIQEAERFLHLCSRPVEVDEHHLQLTASIGISHYPEQGDSLDTLIKHADTAMYRAKARGKNCYEIYDQGLTTAAVHSFHLEQDLRVALKERQLVLHFQPQFNLKDTHLCGLEVLVRWQHPVKGLLPPGQFIDLAEETNLIVPMGWQIIEMACEQILMWQEMQLMVPPVAINISPQQLLEADFLEHINEILARYGITRSQFELEITESLIMQDPDYAIAQLHALREAGYRLALDDFGTGYSSLNRLKHLPLDRLKIDYSFTRDIGKNPRDEAIITTVIALGKSLNIEVLAEGVETQAQYDFLRAQGCDSVQGFMLGRPVPRHELELSRIA</sequence>
<evidence type="ECO:0000313" key="11">
    <source>
        <dbReference type="Proteomes" id="UP000325302"/>
    </source>
</evidence>
<dbReference type="RefSeq" id="WP_149391373.1">
    <property type="nucleotide sequence ID" value="NZ_SMRS01000007.1"/>
</dbReference>
<evidence type="ECO:0000313" key="10">
    <source>
        <dbReference type="EMBL" id="KAA0874141.1"/>
    </source>
</evidence>
<keyword evidence="5 6" id="KW-0472">Membrane</keyword>
<evidence type="ECO:0000256" key="4">
    <source>
        <dbReference type="ARBA" id="ARBA00022989"/>
    </source>
</evidence>
<proteinExistence type="predicted"/>
<dbReference type="SMART" id="SM00052">
    <property type="entry name" value="EAL"/>
    <property type="match status" value="1"/>
</dbReference>
<dbReference type="EMBL" id="SMRS01000007">
    <property type="protein sequence ID" value="KAA0874141.1"/>
    <property type="molecule type" value="Genomic_DNA"/>
</dbReference>
<name>A0A5A9W3L7_9GAMM</name>
<dbReference type="PROSITE" id="PS50839">
    <property type="entry name" value="CHASE"/>
    <property type="match status" value="1"/>
</dbReference>
<evidence type="ECO:0000256" key="1">
    <source>
        <dbReference type="ARBA" id="ARBA00004651"/>
    </source>
</evidence>
<dbReference type="InterPro" id="IPR035919">
    <property type="entry name" value="EAL_sf"/>
</dbReference>
<dbReference type="PANTHER" id="PTHR44757">
    <property type="entry name" value="DIGUANYLATE CYCLASE DGCP"/>
    <property type="match status" value="1"/>
</dbReference>
<evidence type="ECO:0000259" key="8">
    <source>
        <dbReference type="PROSITE" id="PS50883"/>
    </source>
</evidence>
<feature type="transmembrane region" description="Helical" evidence="6">
    <location>
        <begin position="6"/>
        <end position="24"/>
    </location>
</feature>
<evidence type="ECO:0000256" key="5">
    <source>
        <dbReference type="ARBA" id="ARBA00023136"/>
    </source>
</evidence>
<evidence type="ECO:0000259" key="7">
    <source>
        <dbReference type="PROSITE" id="PS50839"/>
    </source>
</evidence>
<accession>A0A5A9W3L7</accession>
<keyword evidence="3 6" id="KW-0812">Transmembrane</keyword>
<keyword evidence="11" id="KW-1185">Reference proteome</keyword>
<protein>
    <submittedName>
        <fullName evidence="10">EAL domain-containing protein</fullName>
    </submittedName>
</protein>
<dbReference type="SMART" id="SM00267">
    <property type="entry name" value="GGDEF"/>
    <property type="match status" value="1"/>
</dbReference>
<dbReference type="OrthoDB" id="8553030at2"/>
<dbReference type="CDD" id="cd01948">
    <property type="entry name" value="EAL"/>
    <property type="match status" value="1"/>
</dbReference>
<dbReference type="Pfam" id="PF00990">
    <property type="entry name" value="GGDEF"/>
    <property type="match status" value="1"/>
</dbReference>
<dbReference type="Proteomes" id="UP000325302">
    <property type="component" value="Unassembled WGS sequence"/>
</dbReference>
<dbReference type="SUPFAM" id="SSF55073">
    <property type="entry name" value="Nucleotide cyclase"/>
    <property type="match status" value="1"/>
</dbReference>
<feature type="transmembrane region" description="Helical" evidence="6">
    <location>
        <begin position="79"/>
        <end position="102"/>
    </location>
</feature>
<dbReference type="Pfam" id="PF00563">
    <property type="entry name" value="EAL"/>
    <property type="match status" value="1"/>
</dbReference>
<feature type="transmembrane region" description="Helical" evidence="6">
    <location>
        <begin position="36"/>
        <end position="59"/>
    </location>
</feature>
<dbReference type="Gene3D" id="3.20.20.450">
    <property type="entry name" value="EAL domain"/>
    <property type="match status" value="1"/>
</dbReference>
<comment type="subcellular location">
    <subcellularLocation>
        <location evidence="1">Cell membrane</location>
        <topology evidence="1">Multi-pass membrane protein</topology>
    </subcellularLocation>
</comment>
<feature type="transmembrane region" description="Helical" evidence="6">
    <location>
        <begin position="158"/>
        <end position="180"/>
    </location>
</feature>
<evidence type="ECO:0000256" key="3">
    <source>
        <dbReference type="ARBA" id="ARBA00022692"/>
    </source>
</evidence>
<reference evidence="10 11" key="1">
    <citation type="submission" date="2019-03" db="EMBL/GenBank/DDBJ databases">
        <title>Nitrincola sp. nov. isolated from an Indian soda lake.</title>
        <authorList>
            <person name="Joshi A."/>
            <person name="Thite S.V."/>
            <person name="Joseph N."/>
            <person name="Dhotre D."/>
            <person name="Moorthy M."/>
            <person name="Shouche Y.S."/>
        </authorList>
    </citation>
    <scope>NUCLEOTIDE SEQUENCE [LARGE SCALE GENOMIC DNA]</scope>
    <source>
        <strain evidence="10 11">MEB193</strain>
    </source>
</reference>
<dbReference type="InterPro" id="IPR029787">
    <property type="entry name" value="Nucleotide_cyclase"/>
</dbReference>
<dbReference type="InterPro" id="IPR042240">
    <property type="entry name" value="CHASE_sf"/>
</dbReference>
<dbReference type="AlphaFoldDB" id="A0A5A9W3L7"/>
<dbReference type="InterPro" id="IPR006189">
    <property type="entry name" value="CHASE_dom"/>
</dbReference>
<dbReference type="PROSITE" id="PS50883">
    <property type="entry name" value="EAL"/>
    <property type="match status" value="1"/>
</dbReference>
<keyword evidence="2" id="KW-1003">Cell membrane</keyword>
<dbReference type="InterPro" id="IPR007895">
    <property type="entry name" value="MASE1"/>
</dbReference>
<dbReference type="SMART" id="SM01079">
    <property type="entry name" value="CHASE"/>
    <property type="match status" value="1"/>
</dbReference>
<feature type="domain" description="EAL" evidence="8">
    <location>
        <begin position="692"/>
        <end position="944"/>
    </location>
</feature>
<feature type="domain" description="CHASE" evidence="7">
    <location>
        <begin position="319"/>
        <end position="419"/>
    </location>
</feature>
<dbReference type="SUPFAM" id="SSF141868">
    <property type="entry name" value="EAL domain-like"/>
    <property type="match status" value="1"/>
</dbReference>
<gene>
    <name evidence="10" type="ORF">E1H14_10210</name>
</gene>
<dbReference type="PANTHER" id="PTHR44757:SF2">
    <property type="entry name" value="BIOFILM ARCHITECTURE MAINTENANCE PROTEIN MBAA"/>
    <property type="match status" value="1"/>
</dbReference>
<dbReference type="GO" id="GO:0007165">
    <property type="term" value="P:signal transduction"/>
    <property type="evidence" value="ECO:0007669"/>
    <property type="project" value="UniProtKB-ARBA"/>
</dbReference>
<feature type="transmembrane region" description="Helical" evidence="6">
    <location>
        <begin position="122"/>
        <end position="146"/>
    </location>
</feature>